<evidence type="ECO:0000313" key="2">
    <source>
        <dbReference type="EMBL" id="KIM77721.1"/>
    </source>
</evidence>
<dbReference type="InParanoid" id="A0A0C3FD04"/>
<dbReference type="HOGENOM" id="CLU_1518453_0_0_1"/>
<reference evidence="3" key="2">
    <citation type="submission" date="2015-01" db="EMBL/GenBank/DDBJ databases">
        <title>Evolutionary Origins and Diversification of the Mycorrhizal Mutualists.</title>
        <authorList>
            <consortium name="DOE Joint Genome Institute"/>
            <consortium name="Mycorrhizal Genomics Consortium"/>
            <person name="Kohler A."/>
            <person name="Kuo A."/>
            <person name="Nagy L.G."/>
            <person name="Floudas D."/>
            <person name="Copeland A."/>
            <person name="Barry K.W."/>
            <person name="Cichocki N."/>
            <person name="Veneault-Fourrey C."/>
            <person name="LaButti K."/>
            <person name="Lindquist E.A."/>
            <person name="Lipzen A."/>
            <person name="Lundell T."/>
            <person name="Morin E."/>
            <person name="Murat C."/>
            <person name="Riley R."/>
            <person name="Ohm R."/>
            <person name="Sun H."/>
            <person name="Tunlid A."/>
            <person name="Henrissat B."/>
            <person name="Grigoriev I.V."/>
            <person name="Hibbett D.S."/>
            <person name="Martin F."/>
        </authorList>
    </citation>
    <scope>NUCLEOTIDE SEQUENCE [LARGE SCALE GENOMIC DNA]</scope>
    <source>
        <strain evidence="3">F 1598</strain>
    </source>
</reference>
<evidence type="ECO:0000256" key="1">
    <source>
        <dbReference type="SAM" id="MobiDB-lite"/>
    </source>
</evidence>
<dbReference type="EMBL" id="KN833022">
    <property type="protein sequence ID" value="KIM77721.1"/>
    <property type="molecule type" value="Genomic_DNA"/>
</dbReference>
<dbReference type="STRING" id="765440.A0A0C3FD04"/>
<name>A0A0C3FD04_PILCF</name>
<accession>A0A0C3FD04</accession>
<keyword evidence="3" id="KW-1185">Reference proteome</keyword>
<gene>
    <name evidence="2" type="ORF">PILCRDRAFT_11809</name>
</gene>
<protein>
    <submittedName>
        <fullName evidence="2">Uncharacterized protein</fullName>
    </submittedName>
</protein>
<feature type="region of interest" description="Disordered" evidence="1">
    <location>
        <begin position="148"/>
        <end position="177"/>
    </location>
</feature>
<sequence>MEQKTILASMKVDNTKRLPYRVEVAIGMEATLDIATEADLANGSRGKINNIVLDLREVLCDTDLAEDSVVWLQYPPAMIVVEPFHHEFDTFPGLAPGLIPIFPAESSFSICYRGNSFLPSDSPRGMSPAHCEEELPIEVTTAKGASTGRTQRYQCPIRRPSPGALTPTMGTAKIRHI</sequence>
<dbReference type="OrthoDB" id="2986975at2759"/>
<reference evidence="2 3" key="1">
    <citation type="submission" date="2014-04" db="EMBL/GenBank/DDBJ databases">
        <authorList>
            <consortium name="DOE Joint Genome Institute"/>
            <person name="Kuo A."/>
            <person name="Tarkka M."/>
            <person name="Buscot F."/>
            <person name="Kohler A."/>
            <person name="Nagy L.G."/>
            <person name="Floudas D."/>
            <person name="Copeland A."/>
            <person name="Barry K.W."/>
            <person name="Cichocki N."/>
            <person name="Veneault-Fourrey C."/>
            <person name="LaButti K."/>
            <person name="Lindquist E.A."/>
            <person name="Lipzen A."/>
            <person name="Lundell T."/>
            <person name="Morin E."/>
            <person name="Murat C."/>
            <person name="Sun H."/>
            <person name="Tunlid A."/>
            <person name="Henrissat B."/>
            <person name="Grigoriev I.V."/>
            <person name="Hibbett D.S."/>
            <person name="Martin F."/>
            <person name="Nordberg H.P."/>
            <person name="Cantor M.N."/>
            <person name="Hua S.X."/>
        </authorList>
    </citation>
    <scope>NUCLEOTIDE SEQUENCE [LARGE SCALE GENOMIC DNA]</scope>
    <source>
        <strain evidence="2 3">F 1598</strain>
    </source>
</reference>
<proteinExistence type="predicted"/>
<dbReference type="Proteomes" id="UP000054166">
    <property type="component" value="Unassembled WGS sequence"/>
</dbReference>
<organism evidence="2 3">
    <name type="scientific">Piloderma croceum (strain F 1598)</name>
    <dbReference type="NCBI Taxonomy" id="765440"/>
    <lineage>
        <taxon>Eukaryota</taxon>
        <taxon>Fungi</taxon>
        <taxon>Dikarya</taxon>
        <taxon>Basidiomycota</taxon>
        <taxon>Agaricomycotina</taxon>
        <taxon>Agaricomycetes</taxon>
        <taxon>Agaricomycetidae</taxon>
        <taxon>Atheliales</taxon>
        <taxon>Atheliaceae</taxon>
        <taxon>Piloderma</taxon>
    </lineage>
</organism>
<evidence type="ECO:0000313" key="3">
    <source>
        <dbReference type="Proteomes" id="UP000054166"/>
    </source>
</evidence>
<dbReference type="AlphaFoldDB" id="A0A0C3FD04"/>